<comment type="caution">
    <text evidence="1">The sequence shown here is derived from an EMBL/GenBank/DDBJ whole genome shotgun (WGS) entry which is preliminary data.</text>
</comment>
<dbReference type="OrthoDB" id="663129at2"/>
<evidence type="ECO:0008006" key="3">
    <source>
        <dbReference type="Google" id="ProtNLM"/>
    </source>
</evidence>
<protein>
    <recommendedName>
        <fullName evidence="3">DUF4738 domain-containing protein</fullName>
    </recommendedName>
</protein>
<reference evidence="1 2" key="1">
    <citation type="submission" date="2018-05" db="EMBL/GenBank/DDBJ databases">
        <title>Chitinophaga sp. K3CV102501T nov., isolated from isolated from a monsoon evergreen broad-leaved forest soil.</title>
        <authorList>
            <person name="Lv Y."/>
        </authorList>
    </citation>
    <scope>NUCLEOTIDE SEQUENCE [LARGE SCALE GENOMIC DNA]</scope>
    <source>
        <strain evidence="1 2">GDMCC 1.1325</strain>
    </source>
</reference>
<sequence>MMKYYITLLISILISAHLYVGCKNVNSKKGGQEIINPQKDNPELNKLKGKINSGFDEDSLELSNIYNSYLQRYNDSIKIDTTFIFRDSKVKVDFQYYCTHDSSLTLPEKYIEVYGIKEFVTHNFESSLKIELNDKYILDTIIKKSMFEDTIPIELRKYGVLLYPVLTFKKGNRVEIDYSLSIPLTDVGRLISFPIINDEELKRKR</sequence>
<gene>
    <name evidence="1" type="ORF">DF182_11510</name>
</gene>
<dbReference type="RefSeq" id="WP_147243415.1">
    <property type="nucleotide sequence ID" value="NZ_QFFJ01000001.1"/>
</dbReference>
<evidence type="ECO:0000313" key="1">
    <source>
        <dbReference type="EMBL" id="RBL93166.1"/>
    </source>
</evidence>
<dbReference type="EMBL" id="QFFJ01000001">
    <property type="protein sequence ID" value="RBL93166.1"/>
    <property type="molecule type" value="Genomic_DNA"/>
</dbReference>
<evidence type="ECO:0000313" key="2">
    <source>
        <dbReference type="Proteomes" id="UP000253410"/>
    </source>
</evidence>
<proteinExistence type="predicted"/>
<accession>A0A365Y3H2</accession>
<name>A0A365Y3H2_9BACT</name>
<organism evidence="1 2">
    <name type="scientific">Chitinophaga flava</name>
    <dbReference type="NCBI Taxonomy" id="2259036"/>
    <lineage>
        <taxon>Bacteria</taxon>
        <taxon>Pseudomonadati</taxon>
        <taxon>Bacteroidota</taxon>
        <taxon>Chitinophagia</taxon>
        <taxon>Chitinophagales</taxon>
        <taxon>Chitinophagaceae</taxon>
        <taxon>Chitinophaga</taxon>
    </lineage>
</organism>
<dbReference type="AlphaFoldDB" id="A0A365Y3H2"/>
<keyword evidence="2" id="KW-1185">Reference proteome</keyword>
<dbReference type="Proteomes" id="UP000253410">
    <property type="component" value="Unassembled WGS sequence"/>
</dbReference>